<comment type="caution">
    <text evidence="1">The sequence shown here is derived from an EMBL/GenBank/DDBJ whole genome shotgun (WGS) entry which is preliminary data.</text>
</comment>
<name>A0ACB8UP28_9EURO</name>
<sequence length="301" mass="32884">MVTHPFENLPLALSTYWFLTDPPTFPYPELRAHAPIVAATYAWEYSGRLDPHSTHPTLYPHTLSKDSVLTGIVQWELDMSISKIRVRWNSANVEATLNAEVKHIPASNSAATSSPTPLELHEASLLYNPLILSFARSCLGTTVADGECWSLASAALQSARTAALRAGHSPPMPSIGRVHGEIILDWDAASLVPAQGVLEAADVRPGDIIELSNAHFRHQRVLLGGLVSSEESVRVIEHTAIVDNVKGGCMEVLEQNASMGKVVSEGRYELGKMVQGRLKVYRPVKEVALSVLNLRDTLDVW</sequence>
<dbReference type="EMBL" id="JALBCA010000122">
    <property type="protein sequence ID" value="KAI2382475.1"/>
    <property type="molecule type" value="Genomic_DNA"/>
</dbReference>
<organism evidence="1">
    <name type="scientific">Ophidiomyces ophidiicola</name>
    <dbReference type="NCBI Taxonomy" id="1387563"/>
    <lineage>
        <taxon>Eukaryota</taxon>
        <taxon>Fungi</taxon>
        <taxon>Dikarya</taxon>
        <taxon>Ascomycota</taxon>
        <taxon>Pezizomycotina</taxon>
        <taxon>Eurotiomycetes</taxon>
        <taxon>Eurotiomycetidae</taxon>
        <taxon>Onygenales</taxon>
        <taxon>Onygenaceae</taxon>
        <taxon>Ophidiomyces</taxon>
    </lineage>
</organism>
<evidence type="ECO:0000313" key="1">
    <source>
        <dbReference type="EMBL" id="KAI2382475.1"/>
    </source>
</evidence>
<protein>
    <submittedName>
        <fullName evidence="1">Uncharacterized protein</fullName>
    </submittedName>
</protein>
<accession>A0ACB8UP28</accession>
<reference evidence="1" key="1">
    <citation type="journal article" date="2022" name="bioRxiv">
        <title>Population genetic analysis of Ophidiomyces ophidiicola, the causative agent of snake fungal disease, indicates recent introductions to the USA.</title>
        <authorList>
            <person name="Ladner J.T."/>
            <person name="Palmer J.M."/>
            <person name="Ettinger C.L."/>
            <person name="Stajich J.E."/>
            <person name="Farrell T.M."/>
            <person name="Glorioso B.M."/>
            <person name="Lawson B."/>
            <person name="Price S.J."/>
            <person name="Stengle A.G."/>
            <person name="Grear D.A."/>
            <person name="Lorch J.M."/>
        </authorList>
    </citation>
    <scope>NUCLEOTIDE SEQUENCE</scope>
    <source>
        <strain evidence="1">NWHC 24266-5</strain>
    </source>
</reference>
<proteinExistence type="predicted"/>
<gene>
    <name evidence="1" type="ORF">LOY88_005993</name>
</gene>